<evidence type="ECO:0000256" key="1">
    <source>
        <dbReference type="ARBA" id="ARBA00008361"/>
    </source>
</evidence>
<dbReference type="GO" id="GO:0008168">
    <property type="term" value="F:methyltransferase activity"/>
    <property type="evidence" value="ECO:0007669"/>
    <property type="project" value="UniProtKB-KW"/>
</dbReference>
<dbReference type="InParanoid" id="A0A0G4ETY9"/>
<dbReference type="InterPro" id="IPR051419">
    <property type="entry name" value="Lys/N-term_MeTrsfase_sf"/>
</dbReference>
<feature type="domain" description="Methyltransferase" evidence="4">
    <location>
        <begin position="48"/>
        <end position="115"/>
    </location>
</feature>
<keyword evidence="2" id="KW-0489">Methyltransferase</keyword>
<dbReference type="PANTHER" id="PTHR12176">
    <property type="entry name" value="SAM-DEPENDENT METHYLTRANSFERASE SUPERFAMILY PROTEIN"/>
    <property type="match status" value="1"/>
</dbReference>
<keyword evidence="3" id="KW-0808">Transferase</keyword>
<dbReference type="STRING" id="1169540.A0A0G4ETY9"/>
<dbReference type="Pfam" id="PF13649">
    <property type="entry name" value="Methyltransf_25"/>
    <property type="match status" value="1"/>
</dbReference>
<keyword evidence="6" id="KW-1185">Reference proteome</keyword>
<evidence type="ECO:0000259" key="4">
    <source>
        <dbReference type="Pfam" id="PF13649"/>
    </source>
</evidence>
<dbReference type="InterPro" id="IPR041698">
    <property type="entry name" value="Methyltransf_25"/>
</dbReference>
<dbReference type="PhylomeDB" id="A0A0G4ETY9"/>
<evidence type="ECO:0000256" key="3">
    <source>
        <dbReference type="ARBA" id="ARBA00022679"/>
    </source>
</evidence>
<evidence type="ECO:0000256" key="2">
    <source>
        <dbReference type="ARBA" id="ARBA00022603"/>
    </source>
</evidence>
<dbReference type="InterPro" id="IPR029063">
    <property type="entry name" value="SAM-dependent_MTases_sf"/>
</dbReference>
<dbReference type="Gene3D" id="3.40.50.150">
    <property type="entry name" value="Vaccinia Virus protein VP39"/>
    <property type="match status" value="1"/>
</dbReference>
<name>A0A0G4ETY9_VITBC</name>
<dbReference type="GO" id="GO:0032259">
    <property type="term" value="P:methylation"/>
    <property type="evidence" value="ECO:0007669"/>
    <property type="project" value="UniProtKB-KW"/>
</dbReference>
<evidence type="ECO:0000313" key="5">
    <source>
        <dbReference type="EMBL" id="CEM01849.1"/>
    </source>
</evidence>
<dbReference type="PANTHER" id="PTHR12176:SF80">
    <property type="entry name" value="EEF1A LYSINE METHYLTRANSFERASE 4"/>
    <property type="match status" value="1"/>
</dbReference>
<evidence type="ECO:0000313" key="6">
    <source>
        <dbReference type="Proteomes" id="UP000041254"/>
    </source>
</evidence>
<dbReference type="CDD" id="cd02440">
    <property type="entry name" value="AdoMet_MTases"/>
    <property type="match status" value="1"/>
</dbReference>
<dbReference type="EMBL" id="CDMY01000311">
    <property type="protein sequence ID" value="CEM01849.1"/>
    <property type="molecule type" value="Genomic_DNA"/>
</dbReference>
<dbReference type="SUPFAM" id="SSF53335">
    <property type="entry name" value="S-adenosyl-L-methionine-dependent methyltransferases"/>
    <property type="match status" value="1"/>
</dbReference>
<proteinExistence type="inferred from homology"/>
<accession>A0A0G4ETY9</accession>
<comment type="similarity">
    <text evidence="1">Belongs to the methyltransferase superfamily.</text>
</comment>
<protein>
    <recommendedName>
        <fullName evidence="4">Methyltransferase domain-containing protein</fullName>
    </recommendedName>
</protein>
<dbReference type="Proteomes" id="UP000041254">
    <property type="component" value="Unassembled WGS sequence"/>
</dbReference>
<dbReference type="OMA" id="YWEERFA"/>
<gene>
    <name evidence="5" type="ORF">Vbra_13315</name>
</gene>
<dbReference type="OrthoDB" id="411785at2759"/>
<dbReference type="AlphaFoldDB" id="A0A0G4ETY9"/>
<dbReference type="VEuPathDB" id="CryptoDB:Vbra_13315"/>
<sequence>MIPRDNQQYAKREYWDERFASEESYEWLVSFDGVKGQLTPLLREQDDILVVGCGNSSFSADLFDAGYRHVTSIDYSSRVIERMTARYPQLKWLCADMTKLEDSFPAGSFDVVIDKAAMDALVCEEGDPWNPNESVVQSCDAMCRGVRHVLKPSSAGDPPSPSRFIQISFAQPHFRRRYLLGTHGRPREADKPNEEGLHVSEKYQWTLRHQDIVSESGAFNNFLYVCCCM</sequence>
<organism evidence="5 6">
    <name type="scientific">Vitrella brassicaformis (strain CCMP3155)</name>
    <dbReference type="NCBI Taxonomy" id="1169540"/>
    <lineage>
        <taxon>Eukaryota</taxon>
        <taxon>Sar</taxon>
        <taxon>Alveolata</taxon>
        <taxon>Colpodellida</taxon>
        <taxon>Vitrellaceae</taxon>
        <taxon>Vitrella</taxon>
    </lineage>
</organism>
<reference evidence="5 6" key="1">
    <citation type="submission" date="2014-11" db="EMBL/GenBank/DDBJ databases">
        <authorList>
            <person name="Zhu J."/>
            <person name="Qi W."/>
            <person name="Song R."/>
        </authorList>
    </citation>
    <scope>NUCLEOTIDE SEQUENCE [LARGE SCALE GENOMIC DNA]</scope>
</reference>